<evidence type="ECO:0000256" key="16">
    <source>
        <dbReference type="ARBA" id="ARBA00080849"/>
    </source>
</evidence>
<comment type="catalytic activity">
    <reaction evidence="9">
        <text>uridine(38/39/40) in tRNA = pseudouridine(38/39/40) in tRNA</text>
        <dbReference type="Rhea" id="RHEA:22376"/>
        <dbReference type="Rhea" id="RHEA-COMP:10085"/>
        <dbReference type="Rhea" id="RHEA-COMP:10087"/>
        <dbReference type="ChEBI" id="CHEBI:65314"/>
        <dbReference type="ChEBI" id="CHEBI:65315"/>
        <dbReference type="EC" id="5.4.99.12"/>
    </reaction>
</comment>
<protein>
    <recommendedName>
        <fullName evidence="13">Pseudouridylate synthase 1 homolog</fullName>
        <ecNumber evidence="12">5.4.99.12</ecNumber>
    </recommendedName>
    <alternativeName>
        <fullName evidence="14">tRNA pseudouridine synthase 1</fullName>
    </alternativeName>
    <alternativeName>
        <fullName evidence="17">tRNA pseudouridine(38-40) synthase</fullName>
    </alternativeName>
    <alternativeName>
        <fullName evidence="15">tRNA pseudouridylate synthase I</fullName>
    </alternativeName>
    <alternativeName>
        <fullName evidence="16">tRNA-uridine isomerase I</fullName>
    </alternativeName>
</protein>
<comment type="catalytic activity">
    <reaction evidence="1">
        <text>a uridine in mRNA = a pseudouridine in mRNA</text>
        <dbReference type="Rhea" id="RHEA:56644"/>
        <dbReference type="Rhea" id="RHEA-COMP:14658"/>
        <dbReference type="Rhea" id="RHEA-COMP:14659"/>
        <dbReference type="ChEBI" id="CHEBI:65314"/>
        <dbReference type="ChEBI" id="CHEBI:65315"/>
    </reaction>
</comment>
<evidence type="ECO:0000313" key="22">
    <source>
        <dbReference type="Proteomes" id="UP001497497"/>
    </source>
</evidence>
<dbReference type="FunFam" id="3.30.70.580:FF:000002">
    <property type="entry name" value="tRNA pseudouridine synthase"/>
    <property type="match status" value="1"/>
</dbReference>
<dbReference type="CDD" id="cd02568">
    <property type="entry name" value="PseudoU_synth_PUS1_PUS2"/>
    <property type="match status" value="1"/>
</dbReference>
<comment type="similarity">
    <text evidence="3">Belongs to the tRNA pseudouridine synthase TruA family.</text>
</comment>
<evidence type="ECO:0000256" key="10">
    <source>
        <dbReference type="ARBA" id="ARBA00053709"/>
    </source>
</evidence>
<evidence type="ECO:0000256" key="15">
    <source>
        <dbReference type="ARBA" id="ARBA00079087"/>
    </source>
</evidence>
<keyword evidence="6" id="KW-0413">Isomerase</keyword>
<evidence type="ECO:0000256" key="5">
    <source>
        <dbReference type="ARBA" id="ARBA00022694"/>
    </source>
</evidence>
<evidence type="ECO:0000256" key="17">
    <source>
        <dbReference type="ARBA" id="ARBA00081344"/>
    </source>
</evidence>
<evidence type="ECO:0000256" key="14">
    <source>
        <dbReference type="ARBA" id="ARBA00075153"/>
    </source>
</evidence>
<evidence type="ECO:0000256" key="11">
    <source>
        <dbReference type="ARBA" id="ARBA00064589"/>
    </source>
</evidence>
<dbReference type="EC" id="5.4.99.12" evidence="12"/>
<comment type="subcellular location">
    <subcellularLocation>
        <location evidence="2">Nucleus</location>
    </subcellularLocation>
</comment>
<dbReference type="GO" id="GO:0006397">
    <property type="term" value="P:mRNA processing"/>
    <property type="evidence" value="ECO:0007669"/>
    <property type="project" value="UniProtKB-KW"/>
</dbReference>
<dbReference type="InterPro" id="IPR020103">
    <property type="entry name" value="PsdUridine_synth_cat_dom_sf"/>
</dbReference>
<dbReference type="EMBL" id="CAXITT010000140">
    <property type="protein sequence ID" value="CAL1533324.1"/>
    <property type="molecule type" value="Genomic_DNA"/>
</dbReference>
<comment type="subunit">
    <text evidence="11">Monomer. Forms a complex with RARG and the SRA1 RNA in the nucleus.</text>
</comment>
<evidence type="ECO:0000256" key="4">
    <source>
        <dbReference type="ARBA" id="ARBA00022664"/>
    </source>
</evidence>
<dbReference type="GO" id="GO:0160147">
    <property type="term" value="F:tRNA pseudouridine(38-40) synthase activity"/>
    <property type="evidence" value="ECO:0007669"/>
    <property type="project" value="UniProtKB-EC"/>
</dbReference>
<evidence type="ECO:0000256" key="2">
    <source>
        <dbReference type="ARBA" id="ARBA00004123"/>
    </source>
</evidence>
<feature type="active site" description="Nucleophile" evidence="18">
    <location>
        <position position="123"/>
    </location>
</feature>
<dbReference type="InterPro" id="IPR041708">
    <property type="entry name" value="PUS1/PUS2-like"/>
</dbReference>
<evidence type="ECO:0000256" key="18">
    <source>
        <dbReference type="PIRSR" id="PIRSR641708-1"/>
    </source>
</evidence>
<comment type="function">
    <text evidence="10">Pseudouridylate synthase that catalyzes pseudouridylation of tRNAs and mRNAs. Acts on positions 27/28 in the anticodon stem and also positions 34 and 36 in the anticodon of an intron containing tRNA. Also catalyzes pseudouridylation of mRNAs: mediates pseudouridylation of mRNAs with the consensus sequence 5'-UGUAG-3'. Acts as a regulator of pre-mRNA splicing by mediating pseudouridylation of pre-mRNAs at locations associated with alternatively spliced regions. Pseudouridylation of pre-mRNAs near splice sites directly regulates mRNA splicing and mRNA 3'-end processing. Involved in regulation of nuclear receptor activity through pseudouridylation of SRA1 mRNA.</text>
</comment>
<evidence type="ECO:0000256" key="3">
    <source>
        <dbReference type="ARBA" id="ARBA00009375"/>
    </source>
</evidence>
<dbReference type="FunFam" id="3.30.70.660:FF:000002">
    <property type="entry name" value="tRNA pseudouridine synthase"/>
    <property type="match status" value="1"/>
</dbReference>
<feature type="binding site" evidence="19">
    <location>
        <position position="178"/>
    </location>
    <ligand>
        <name>substrate</name>
    </ligand>
</feature>
<comment type="caution">
    <text evidence="21">The sequence shown here is derived from an EMBL/GenBank/DDBJ whole genome shotgun (WGS) entry which is preliminary data.</text>
</comment>
<reference evidence="21 22" key="1">
    <citation type="submission" date="2024-04" db="EMBL/GenBank/DDBJ databases">
        <authorList>
            <consortium name="Genoscope - CEA"/>
            <person name="William W."/>
        </authorList>
    </citation>
    <scope>NUCLEOTIDE SEQUENCE [LARGE SCALE GENOMIC DNA]</scope>
</reference>
<evidence type="ECO:0000256" key="12">
    <source>
        <dbReference type="ARBA" id="ARBA00066509"/>
    </source>
</evidence>
<dbReference type="InterPro" id="IPR020094">
    <property type="entry name" value="TruA/RsuA/RluB/E/F_N"/>
</dbReference>
<keyword evidence="22" id="KW-1185">Reference proteome</keyword>
<proteinExistence type="inferred from homology"/>
<keyword evidence="7" id="KW-0539">Nucleus</keyword>
<keyword evidence="4" id="KW-0507">mRNA processing</keyword>
<dbReference type="InterPro" id="IPR001406">
    <property type="entry name" value="PsdUridine_synth_TruA"/>
</dbReference>
<evidence type="ECO:0000256" key="6">
    <source>
        <dbReference type="ARBA" id="ARBA00023235"/>
    </source>
</evidence>
<dbReference type="AlphaFoldDB" id="A0AAV2HHZ4"/>
<dbReference type="PANTHER" id="PTHR11142">
    <property type="entry name" value="PSEUDOURIDYLATE SYNTHASE"/>
    <property type="match status" value="1"/>
</dbReference>
<dbReference type="GO" id="GO:1990481">
    <property type="term" value="P:mRNA pseudouridine synthesis"/>
    <property type="evidence" value="ECO:0007669"/>
    <property type="project" value="TreeGrafter"/>
</dbReference>
<feature type="domain" description="Pseudouridine synthase I TruA alpha/beta" evidence="20">
    <location>
        <begin position="214"/>
        <end position="317"/>
    </location>
</feature>
<evidence type="ECO:0000256" key="1">
    <source>
        <dbReference type="ARBA" id="ARBA00001166"/>
    </source>
</evidence>
<evidence type="ECO:0000259" key="20">
    <source>
        <dbReference type="Pfam" id="PF01416"/>
    </source>
</evidence>
<comment type="catalytic activity">
    <reaction evidence="8">
        <text>a uridine in tRNA = a pseudouridine in tRNA</text>
        <dbReference type="Rhea" id="RHEA:54572"/>
        <dbReference type="Rhea" id="RHEA-COMP:13339"/>
        <dbReference type="Rhea" id="RHEA-COMP:13934"/>
        <dbReference type="ChEBI" id="CHEBI:65314"/>
        <dbReference type="ChEBI" id="CHEBI:65315"/>
    </reaction>
</comment>
<organism evidence="21 22">
    <name type="scientific">Lymnaea stagnalis</name>
    <name type="common">Great pond snail</name>
    <name type="synonym">Helix stagnalis</name>
    <dbReference type="NCBI Taxonomy" id="6523"/>
    <lineage>
        <taxon>Eukaryota</taxon>
        <taxon>Metazoa</taxon>
        <taxon>Spiralia</taxon>
        <taxon>Lophotrochozoa</taxon>
        <taxon>Mollusca</taxon>
        <taxon>Gastropoda</taxon>
        <taxon>Heterobranchia</taxon>
        <taxon>Euthyneura</taxon>
        <taxon>Panpulmonata</taxon>
        <taxon>Hygrophila</taxon>
        <taxon>Lymnaeoidea</taxon>
        <taxon>Lymnaeidae</taxon>
        <taxon>Lymnaea</taxon>
    </lineage>
</organism>
<dbReference type="Proteomes" id="UP001497497">
    <property type="component" value="Unassembled WGS sequence"/>
</dbReference>
<dbReference type="Gene3D" id="3.30.70.660">
    <property type="entry name" value="Pseudouridine synthase I, catalytic domain, C-terminal subdomain"/>
    <property type="match status" value="1"/>
</dbReference>
<gene>
    <name evidence="21" type="ORF">GSLYS_00007342001</name>
</gene>
<keyword evidence="5" id="KW-0819">tRNA processing</keyword>
<dbReference type="GO" id="GO:0005634">
    <property type="term" value="C:nucleus"/>
    <property type="evidence" value="ECO:0007669"/>
    <property type="project" value="UniProtKB-SubCell"/>
</dbReference>
<evidence type="ECO:0000256" key="19">
    <source>
        <dbReference type="PIRSR" id="PIRSR641708-2"/>
    </source>
</evidence>
<dbReference type="Gene3D" id="3.30.70.580">
    <property type="entry name" value="Pseudouridine synthase I, catalytic domain, N-terminal subdomain"/>
    <property type="match status" value="1"/>
</dbReference>
<evidence type="ECO:0000256" key="13">
    <source>
        <dbReference type="ARBA" id="ARBA00068582"/>
    </source>
</evidence>
<dbReference type="GO" id="GO:0003723">
    <property type="term" value="F:RNA binding"/>
    <property type="evidence" value="ECO:0007669"/>
    <property type="project" value="InterPro"/>
</dbReference>
<dbReference type="InterPro" id="IPR020097">
    <property type="entry name" value="PsdUridine_synth_TruA_a/b_dom"/>
</dbReference>
<dbReference type="SUPFAM" id="SSF55120">
    <property type="entry name" value="Pseudouridine synthase"/>
    <property type="match status" value="1"/>
</dbReference>
<dbReference type="GO" id="GO:0031119">
    <property type="term" value="P:tRNA pseudouridine synthesis"/>
    <property type="evidence" value="ECO:0007669"/>
    <property type="project" value="InterPro"/>
</dbReference>
<evidence type="ECO:0000256" key="9">
    <source>
        <dbReference type="ARBA" id="ARBA00052184"/>
    </source>
</evidence>
<accession>A0AAV2HHZ4</accession>
<evidence type="ECO:0000256" key="7">
    <source>
        <dbReference type="ARBA" id="ARBA00023242"/>
    </source>
</evidence>
<name>A0AAV2HHZ4_LYMST</name>
<evidence type="ECO:0000313" key="21">
    <source>
        <dbReference type="EMBL" id="CAL1533324.1"/>
    </source>
</evidence>
<dbReference type="Pfam" id="PF01416">
    <property type="entry name" value="PseudoU_synth_1"/>
    <property type="match status" value="1"/>
</dbReference>
<dbReference type="NCBIfam" id="TIGR00071">
    <property type="entry name" value="hisT_truA"/>
    <property type="match status" value="1"/>
</dbReference>
<dbReference type="InterPro" id="IPR020095">
    <property type="entry name" value="PsdUridine_synth_TruA_C"/>
</dbReference>
<sequence>MLKKLHTYLQRINSNLLRMSESLLKPISLGKRSLETEDDKTLKKKSKKKKTHVVSLGPSEGCKRKIAMLVAYNGSGYYGVQINPGFPTIESEFFPALVKIDAIPQDHADTPSKMWFQRGSRTDKGVSAAGQIFSMKIILVPDLIAKLNEVLPSQIRAIGYVRTTNGYDSKNWCDSRTYMYMTPTFAFAPFEKFITDDYRTSPEILDRIHEVLSRFLGTHKFHNFTSGVKFEQACASRYIIKFECSEPYVRDNIEFITLRVKGQSFMLHHIRKMIGLTIAILRGYCGESTIDACWGPDKVDIPKAPGLGLVLEELHFDGYNKKFGKDGVHDCIDWSRYKDDIEKFKEEQIISTIVAEEKTNRVMFNWLRTLQFHNFGQPRPDAPEKPWGHTIKILKEKAQANDFSPDLSTDSDALRQTNQTSETGQMIFTDDALNFKEREIISAQPCITDTNSVLVHNEVSDNVPVSVSVEQESSQDLKTTLPVPVSGNTDNDLIRISKTQ</sequence>
<dbReference type="PANTHER" id="PTHR11142:SF4">
    <property type="entry name" value="PSEUDOURIDYLATE SYNTHASE 1 HOMOLOG"/>
    <property type="match status" value="1"/>
</dbReference>
<evidence type="ECO:0000256" key="8">
    <source>
        <dbReference type="ARBA" id="ARBA00036943"/>
    </source>
</evidence>